<protein>
    <submittedName>
        <fullName evidence="1">Uncharacterized protein</fullName>
    </submittedName>
</protein>
<evidence type="ECO:0000313" key="2">
    <source>
        <dbReference type="Proteomes" id="UP000269573"/>
    </source>
</evidence>
<accession>A0A3M8DJY8</accession>
<evidence type="ECO:0000313" key="1">
    <source>
        <dbReference type="EMBL" id="RNB88334.1"/>
    </source>
</evidence>
<dbReference type="Proteomes" id="UP000269573">
    <property type="component" value="Unassembled WGS sequence"/>
</dbReference>
<dbReference type="RefSeq" id="WP_122922450.1">
    <property type="nucleotide sequence ID" value="NZ_RHHU01000003.1"/>
</dbReference>
<gene>
    <name evidence="1" type="ORF">EDM59_04195</name>
</gene>
<keyword evidence="2" id="KW-1185">Reference proteome</keyword>
<proteinExistence type="predicted"/>
<dbReference type="AlphaFoldDB" id="A0A3M8DJY8"/>
<name>A0A3M8DJY8_9BACL</name>
<sequence>MTMSKKGTRRIVVGQESYRWAVSPASNSKGLLVLTVEHTDYQGQLIRVYIESDRNEYWLEFPKVEKLTARAIKPADVSEIISQAVSFGWDPKRKGPPLSFLLVGTQLKLKNT</sequence>
<organism evidence="1 2">
    <name type="scientific">Brevibacillus nitrificans</name>
    <dbReference type="NCBI Taxonomy" id="651560"/>
    <lineage>
        <taxon>Bacteria</taxon>
        <taxon>Bacillati</taxon>
        <taxon>Bacillota</taxon>
        <taxon>Bacilli</taxon>
        <taxon>Bacillales</taxon>
        <taxon>Paenibacillaceae</taxon>
        <taxon>Brevibacillus</taxon>
    </lineage>
</organism>
<dbReference type="EMBL" id="RHHU01000003">
    <property type="protein sequence ID" value="RNB88334.1"/>
    <property type="molecule type" value="Genomic_DNA"/>
</dbReference>
<comment type="caution">
    <text evidence="1">The sequence shown here is derived from an EMBL/GenBank/DDBJ whole genome shotgun (WGS) entry which is preliminary data.</text>
</comment>
<reference evidence="1 2" key="1">
    <citation type="submission" date="2018-10" db="EMBL/GenBank/DDBJ databases">
        <title>Phylogenomics of Brevibacillus.</title>
        <authorList>
            <person name="Dunlap C."/>
        </authorList>
    </citation>
    <scope>NUCLEOTIDE SEQUENCE [LARGE SCALE GENOMIC DNA]</scope>
    <source>
        <strain evidence="1 2">JCM 15774</strain>
    </source>
</reference>